<name>A0ABW5PL70_9BACL</name>
<keyword evidence="2" id="KW-1133">Transmembrane helix</keyword>
<dbReference type="Pfam" id="PF12146">
    <property type="entry name" value="Hydrolase_4"/>
    <property type="match status" value="1"/>
</dbReference>
<keyword evidence="5" id="KW-1185">Reference proteome</keyword>
<sequence>MKSVIISPDLTPIQDFFETASRMRKQPFVLAGMCLLLLLGSLTLAFHAFIAYRLLHPFVDPLYSNPLKAKNLAYEDVSFSSVNGKTMVNGWYIPAEKSTQTVIFSHGYGANREEYWVPMYDLAEKLHLQNYNVVMFDYGFASTVKRQVVTGGKQESQELLGAVKLAKERGAEHIYIWGFSMGAGTALQAALQTKDISGMILDSTFILDPDTLYHNLKNYINVPKYPSLALVRWSFPMLNGPSLKQIPIQQVKATQYPIPIFMIHSTQDEKAPYELAQAIAKNQKKEHDSNFWLVEDSMHELIFRMHSDQYLKRTFSFLRGISDPGDVQLADKGDGTEAGTNSNNPEQSSGNIELASMK</sequence>
<dbReference type="InterPro" id="IPR029058">
    <property type="entry name" value="AB_hydrolase_fold"/>
</dbReference>
<evidence type="ECO:0000259" key="3">
    <source>
        <dbReference type="Pfam" id="PF12146"/>
    </source>
</evidence>
<dbReference type="InterPro" id="IPR052920">
    <property type="entry name" value="DNA-binding_regulatory"/>
</dbReference>
<protein>
    <submittedName>
        <fullName evidence="4">Alpha/beta hydrolase</fullName>
    </submittedName>
</protein>
<keyword evidence="4" id="KW-0378">Hydrolase</keyword>
<reference evidence="5" key="1">
    <citation type="journal article" date="2019" name="Int. J. Syst. Evol. Microbiol.">
        <title>The Global Catalogue of Microorganisms (GCM) 10K type strain sequencing project: providing services to taxonomists for standard genome sequencing and annotation.</title>
        <authorList>
            <consortium name="The Broad Institute Genomics Platform"/>
            <consortium name="The Broad Institute Genome Sequencing Center for Infectious Disease"/>
            <person name="Wu L."/>
            <person name="Ma J."/>
        </authorList>
    </citation>
    <scope>NUCLEOTIDE SEQUENCE [LARGE SCALE GENOMIC DNA]</scope>
    <source>
        <strain evidence="5">KCTC 3950</strain>
    </source>
</reference>
<feature type="domain" description="Serine aminopeptidase S33" evidence="3">
    <location>
        <begin position="98"/>
        <end position="211"/>
    </location>
</feature>
<dbReference type="GO" id="GO:0016787">
    <property type="term" value="F:hydrolase activity"/>
    <property type="evidence" value="ECO:0007669"/>
    <property type="project" value="UniProtKB-KW"/>
</dbReference>
<feature type="region of interest" description="Disordered" evidence="1">
    <location>
        <begin position="326"/>
        <end position="358"/>
    </location>
</feature>
<dbReference type="InterPro" id="IPR022742">
    <property type="entry name" value="Hydrolase_4"/>
</dbReference>
<accession>A0ABW5PL70</accession>
<gene>
    <name evidence="4" type="ORF">ACFSUF_22080</name>
</gene>
<dbReference type="EMBL" id="JBHUME010000015">
    <property type="protein sequence ID" value="MFD2615112.1"/>
    <property type="molecule type" value="Genomic_DNA"/>
</dbReference>
<dbReference type="PANTHER" id="PTHR43358:SF4">
    <property type="entry name" value="ALPHA_BETA HYDROLASE FOLD-1 DOMAIN-CONTAINING PROTEIN"/>
    <property type="match status" value="1"/>
</dbReference>
<evidence type="ECO:0000313" key="5">
    <source>
        <dbReference type="Proteomes" id="UP001597541"/>
    </source>
</evidence>
<organism evidence="4 5">
    <name type="scientific">Paenibacillus gansuensis</name>
    <dbReference type="NCBI Taxonomy" id="306542"/>
    <lineage>
        <taxon>Bacteria</taxon>
        <taxon>Bacillati</taxon>
        <taxon>Bacillota</taxon>
        <taxon>Bacilli</taxon>
        <taxon>Bacillales</taxon>
        <taxon>Paenibacillaceae</taxon>
        <taxon>Paenibacillus</taxon>
    </lineage>
</organism>
<feature type="compositionally biased region" description="Polar residues" evidence="1">
    <location>
        <begin position="338"/>
        <end position="351"/>
    </location>
</feature>
<keyword evidence="2" id="KW-0812">Transmembrane</keyword>
<dbReference type="Proteomes" id="UP001597541">
    <property type="component" value="Unassembled WGS sequence"/>
</dbReference>
<dbReference type="PANTHER" id="PTHR43358">
    <property type="entry name" value="ALPHA/BETA-HYDROLASE"/>
    <property type="match status" value="1"/>
</dbReference>
<dbReference type="SUPFAM" id="SSF53474">
    <property type="entry name" value="alpha/beta-Hydrolases"/>
    <property type="match status" value="1"/>
</dbReference>
<evidence type="ECO:0000256" key="2">
    <source>
        <dbReference type="SAM" id="Phobius"/>
    </source>
</evidence>
<dbReference type="RefSeq" id="WP_377606665.1">
    <property type="nucleotide sequence ID" value="NZ_JBHUME010000015.1"/>
</dbReference>
<feature type="transmembrane region" description="Helical" evidence="2">
    <location>
        <begin position="28"/>
        <end position="52"/>
    </location>
</feature>
<proteinExistence type="predicted"/>
<evidence type="ECO:0000313" key="4">
    <source>
        <dbReference type="EMBL" id="MFD2615112.1"/>
    </source>
</evidence>
<evidence type="ECO:0000256" key="1">
    <source>
        <dbReference type="SAM" id="MobiDB-lite"/>
    </source>
</evidence>
<comment type="caution">
    <text evidence="4">The sequence shown here is derived from an EMBL/GenBank/DDBJ whole genome shotgun (WGS) entry which is preliminary data.</text>
</comment>
<keyword evidence="2" id="KW-0472">Membrane</keyword>
<dbReference type="Gene3D" id="3.40.50.1820">
    <property type="entry name" value="alpha/beta hydrolase"/>
    <property type="match status" value="1"/>
</dbReference>